<feature type="compositionally biased region" description="Basic and acidic residues" evidence="8">
    <location>
        <begin position="535"/>
        <end position="547"/>
    </location>
</feature>
<keyword evidence="4" id="KW-1133">Transmembrane helix</keyword>
<keyword evidence="7" id="KW-0175">Coiled coil</keyword>
<proteinExistence type="predicted"/>
<accession>A0ABY8ASK2</accession>
<dbReference type="EMBL" id="CP119078">
    <property type="protein sequence ID" value="WED42291.1"/>
    <property type="molecule type" value="Genomic_DNA"/>
</dbReference>
<dbReference type="InterPro" id="IPR006553">
    <property type="entry name" value="Leu-rich_rpt_Cys-con_subtyp"/>
</dbReference>
<dbReference type="InterPro" id="IPR032675">
    <property type="entry name" value="LRR_dom_sf"/>
</dbReference>
<name>A0ABY8ASK2_9GAMM</name>
<gene>
    <name evidence="9" type="ORF">PXX05_10165</name>
</gene>
<reference evidence="9 10" key="1">
    <citation type="submission" date="2023-02" db="EMBL/GenBank/DDBJ databases">
        <title>Genome Sequence of L. cardiaca H63T.</title>
        <authorList>
            <person name="Lopez A.E."/>
            <person name="Cianciotto N.P."/>
        </authorList>
    </citation>
    <scope>NUCLEOTIDE SEQUENCE [LARGE SCALE GENOMIC DNA]</scope>
    <source>
        <strain evidence="9 10">H63</strain>
    </source>
</reference>
<evidence type="ECO:0000256" key="6">
    <source>
        <dbReference type="ARBA" id="ARBA00023180"/>
    </source>
</evidence>
<dbReference type="SUPFAM" id="SSF52047">
    <property type="entry name" value="RNI-like"/>
    <property type="match status" value="1"/>
</dbReference>
<evidence type="ECO:0000256" key="2">
    <source>
        <dbReference type="ARBA" id="ARBA00022692"/>
    </source>
</evidence>
<keyword evidence="3" id="KW-0732">Signal</keyword>
<feature type="region of interest" description="Disordered" evidence="8">
    <location>
        <begin position="500"/>
        <end position="556"/>
    </location>
</feature>
<keyword evidence="6" id="KW-0325">Glycoprotein</keyword>
<feature type="compositionally biased region" description="Basic and acidic residues" evidence="8">
    <location>
        <begin position="505"/>
        <end position="521"/>
    </location>
</feature>
<evidence type="ECO:0000256" key="3">
    <source>
        <dbReference type="ARBA" id="ARBA00022729"/>
    </source>
</evidence>
<evidence type="ECO:0000256" key="7">
    <source>
        <dbReference type="SAM" id="Coils"/>
    </source>
</evidence>
<evidence type="ECO:0000256" key="8">
    <source>
        <dbReference type="SAM" id="MobiDB-lite"/>
    </source>
</evidence>
<dbReference type="SMART" id="SM00367">
    <property type="entry name" value="LRR_CC"/>
    <property type="match status" value="3"/>
</dbReference>
<dbReference type="Pfam" id="PF13516">
    <property type="entry name" value="LRR_6"/>
    <property type="match status" value="2"/>
</dbReference>
<sequence length="556" mass="61975">MPNTALKSFLDRIKKTDESHTEVKLVLKTSKQIKSFLAALKDSANIGVQSITELDLSRSELNQEQIIELVAVLNTLPTIHTLRLDHSKITDDFTTELAKLTHVRTLSLKNNSLNRRPAFNANLEALYLDNNTQISSRQVLFTLGLKAASLKKLSLKNCGVTDDALHYLKDSKLKNLTYLNLYKNNITSQGMESVATLQNLETLNISLNAGVGDDGVKAIQDLDKLRTLRADSCGIGVTGLAHLSQMKLHTVDLGYNPGLKQPWDFANLKPNDTIHTLKLNFCSLNDKHATALRAQFKALTHFNGANNNMTKVGVLELLANQALVTLDVSTQQLYRKPVVTSGNKSFFSTQKVKVETLRKKVVIESKEQIEPLLIAIRKAPALTAIHLEHTGLTDKMLLSLIPERTERLRKLKKLNGEFCKIQKKKLEEQIARKKEEKRLAQIEIIEVSSQVPTQSLVELGPDPDSIPNVATLTALLADKDQLIGKLQKEIERLQGELAKVTQHSESLEKPKHKSSNRDRRQVIIPAIFQQQPKSSDTKSKGKEEKASEATSSNQPN</sequence>
<dbReference type="Gene3D" id="3.80.10.10">
    <property type="entry name" value="Ribonuclease Inhibitor"/>
    <property type="match status" value="1"/>
</dbReference>
<dbReference type="Proteomes" id="UP001222087">
    <property type="component" value="Chromosome"/>
</dbReference>
<keyword evidence="2" id="KW-0812">Transmembrane</keyword>
<keyword evidence="5" id="KW-0472">Membrane</keyword>
<evidence type="ECO:0000313" key="10">
    <source>
        <dbReference type="Proteomes" id="UP001222087"/>
    </source>
</evidence>
<dbReference type="PANTHER" id="PTHR48063:SF35">
    <property type="entry name" value="RECEPTOR-LIKE PROTEIN 12"/>
    <property type="match status" value="1"/>
</dbReference>
<dbReference type="PANTHER" id="PTHR48063">
    <property type="entry name" value="LRR RECEPTOR-LIKE KINASE"/>
    <property type="match status" value="1"/>
</dbReference>
<evidence type="ECO:0000256" key="4">
    <source>
        <dbReference type="ARBA" id="ARBA00022989"/>
    </source>
</evidence>
<evidence type="ECO:0000313" key="9">
    <source>
        <dbReference type="EMBL" id="WED42291.1"/>
    </source>
</evidence>
<dbReference type="InterPro" id="IPR046956">
    <property type="entry name" value="RLP23-like"/>
</dbReference>
<comment type="subcellular location">
    <subcellularLocation>
        <location evidence="1">Membrane</location>
    </subcellularLocation>
</comment>
<evidence type="ECO:0000256" key="5">
    <source>
        <dbReference type="ARBA" id="ARBA00023136"/>
    </source>
</evidence>
<protein>
    <submittedName>
        <fullName evidence="9">Secretion system protein</fullName>
    </submittedName>
</protein>
<feature type="coiled-coil region" evidence="7">
    <location>
        <begin position="416"/>
        <end position="443"/>
    </location>
</feature>
<evidence type="ECO:0000256" key="1">
    <source>
        <dbReference type="ARBA" id="ARBA00004370"/>
    </source>
</evidence>
<keyword evidence="10" id="KW-1185">Reference proteome</keyword>
<organism evidence="9 10">
    <name type="scientific">Legionella cardiaca</name>
    <dbReference type="NCBI Taxonomy" id="1071983"/>
    <lineage>
        <taxon>Bacteria</taxon>
        <taxon>Pseudomonadati</taxon>
        <taxon>Pseudomonadota</taxon>
        <taxon>Gammaproteobacteria</taxon>
        <taxon>Legionellales</taxon>
        <taxon>Legionellaceae</taxon>
        <taxon>Legionella</taxon>
    </lineage>
</organism>
<dbReference type="InterPro" id="IPR001611">
    <property type="entry name" value="Leu-rich_rpt"/>
</dbReference>
<dbReference type="RefSeq" id="WP_275088116.1">
    <property type="nucleotide sequence ID" value="NZ_CP119078.1"/>
</dbReference>